<evidence type="ECO:0000313" key="2">
    <source>
        <dbReference type="EMBL" id="OIS96088.1"/>
    </source>
</evidence>
<dbReference type="AlphaFoldDB" id="A0A1J6ILQ3"/>
<gene>
    <name evidence="2" type="ORF">A4A49_10501</name>
</gene>
<feature type="compositionally biased region" description="Polar residues" evidence="1">
    <location>
        <begin position="192"/>
        <end position="202"/>
    </location>
</feature>
<feature type="region of interest" description="Disordered" evidence="1">
    <location>
        <begin position="339"/>
        <end position="400"/>
    </location>
</feature>
<comment type="caution">
    <text evidence="2">The sequence shown here is derived from an EMBL/GenBank/DDBJ whole genome shotgun (WGS) entry which is preliminary data.</text>
</comment>
<name>A0A1J6ILQ3_NICAT</name>
<proteinExistence type="predicted"/>
<protein>
    <submittedName>
        <fullName evidence="2">Uncharacterized protein</fullName>
    </submittedName>
</protein>
<dbReference type="Proteomes" id="UP000187609">
    <property type="component" value="Unassembled WGS sequence"/>
</dbReference>
<dbReference type="Gramene" id="OIS96088">
    <property type="protein sequence ID" value="OIS96088"/>
    <property type="gene ID" value="A4A49_10501"/>
</dbReference>
<evidence type="ECO:0000313" key="3">
    <source>
        <dbReference type="Proteomes" id="UP000187609"/>
    </source>
</evidence>
<keyword evidence="3" id="KW-1185">Reference proteome</keyword>
<feature type="region of interest" description="Disordered" evidence="1">
    <location>
        <begin position="182"/>
        <end position="205"/>
    </location>
</feature>
<evidence type="ECO:0000256" key="1">
    <source>
        <dbReference type="SAM" id="MobiDB-lite"/>
    </source>
</evidence>
<organism evidence="2 3">
    <name type="scientific">Nicotiana attenuata</name>
    <name type="common">Coyote tobacco</name>
    <dbReference type="NCBI Taxonomy" id="49451"/>
    <lineage>
        <taxon>Eukaryota</taxon>
        <taxon>Viridiplantae</taxon>
        <taxon>Streptophyta</taxon>
        <taxon>Embryophyta</taxon>
        <taxon>Tracheophyta</taxon>
        <taxon>Spermatophyta</taxon>
        <taxon>Magnoliopsida</taxon>
        <taxon>eudicotyledons</taxon>
        <taxon>Gunneridae</taxon>
        <taxon>Pentapetalae</taxon>
        <taxon>asterids</taxon>
        <taxon>lamiids</taxon>
        <taxon>Solanales</taxon>
        <taxon>Solanaceae</taxon>
        <taxon>Nicotianoideae</taxon>
        <taxon>Nicotianeae</taxon>
        <taxon>Nicotiana</taxon>
    </lineage>
</organism>
<sequence length="560" mass="61414">MVRWKKSEVKQSIIQQGWHLAVLGKFSYGKPVIQELRKAIPIQCELKGSCSVGKDQGKESEVVISTDAVGTAANSTKVLASGKVVGKPNTNHAKQEWMQARKNKYQRDKREYIIEENQGKEVNKGKGKAKFEEIATKNKFNALEVEEVQNPPLQITEGKGEDHNKGKKVVQVESQHKKVQEKLTEGKGEWNPNPNATGNGTVENELKRVKKEAVEKVLENSPNPTPNGSLKGGLVSSTAPMEERVNKVSTIEWVHRRFGANKEELRQLNVPTNHSCQDIPYQTYGDSGKGEEGNEVNSVKLLWSEEVEAMDDQKGAMKAMEDKEKRDNIQVKKTGKTVDATVNPSGTQTRVDCNSSSMNPNFGKPIGGDKGALKEAGNQDGSVQGSLSKKKGNGTVNPSKTGEILAFVDGVPIYCLEKGLDDNVPTEVRKETVCQVQQTDHGKVPDSNGTVKSGYCATVYPDLGSVYALQFKLMQDNLGNMERNTDHPGAAITPYEPAEQAIASKEIGELETLPVAYTSGTGSPMQIQINVPLRSPNQVLHDIITHKELTDHIQNNLIDQ</sequence>
<dbReference type="EMBL" id="MJEQ01037194">
    <property type="protein sequence ID" value="OIS96088.1"/>
    <property type="molecule type" value="Genomic_DNA"/>
</dbReference>
<accession>A0A1J6ILQ3</accession>
<feature type="compositionally biased region" description="Polar residues" evidence="1">
    <location>
        <begin position="340"/>
        <end position="360"/>
    </location>
</feature>
<reference evidence="2" key="1">
    <citation type="submission" date="2016-11" db="EMBL/GenBank/DDBJ databases">
        <title>The genome of Nicotiana attenuata.</title>
        <authorList>
            <person name="Xu S."/>
            <person name="Brockmoeller T."/>
            <person name="Gaquerel E."/>
            <person name="Navarro A."/>
            <person name="Kuhl H."/>
            <person name="Gase K."/>
            <person name="Ling Z."/>
            <person name="Zhou W."/>
            <person name="Kreitzer C."/>
            <person name="Stanke M."/>
            <person name="Tang H."/>
            <person name="Lyons E."/>
            <person name="Pandey P."/>
            <person name="Pandey S.P."/>
            <person name="Timmermann B."/>
            <person name="Baldwin I.T."/>
        </authorList>
    </citation>
    <scope>NUCLEOTIDE SEQUENCE [LARGE SCALE GENOMIC DNA]</scope>
    <source>
        <strain evidence="2">UT</strain>
    </source>
</reference>